<dbReference type="Proteomes" id="UP000092695">
    <property type="component" value="Chromosome"/>
</dbReference>
<evidence type="ECO:0000256" key="3">
    <source>
        <dbReference type="ARBA" id="ARBA00022989"/>
    </source>
</evidence>
<feature type="transmembrane region" description="Helical" evidence="5">
    <location>
        <begin position="87"/>
        <end position="105"/>
    </location>
</feature>
<gene>
    <name evidence="7" type="ORF">BA177_13810</name>
</gene>
<dbReference type="RefSeq" id="WP_068617147.1">
    <property type="nucleotide sequence ID" value="NZ_CP016268.1"/>
</dbReference>
<dbReference type="PROSITE" id="PS00217">
    <property type="entry name" value="SUGAR_TRANSPORT_2"/>
    <property type="match status" value="1"/>
</dbReference>
<dbReference type="STRING" id="1548547.BA177_13810"/>
<dbReference type="OrthoDB" id="5858672at2"/>
<evidence type="ECO:0000256" key="4">
    <source>
        <dbReference type="ARBA" id="ARBA00023136"/>
    </source>
</evidence>
<dbReference type="PROSITE" id="PS50850">
    <property type="entry name" value="MFS"/>
    <property type="match status" value="1"/>
</dbReference>
<keyword evidence="3 5" id="KW-1133">Transmembrane helix</keyword>
<dbReference type="AlphaFoldDB" id="A0A193LHZ9"/>
<feature type="transmembrane region" description="Helical" evidence="5">
    <location>
        <begin position="20"/>
        <end position="43"/>
    </location>
</feature>
<evidence type="ECO:0000313" key="8">
    <source>
        <dbReference type="Proteomes" id="UP000092695"/>
    </source>
</evidence>
<dbReference type="Pfam" id="PF07690">
    <property type="entry name" value="MFS_1"/>
    <property type="match status" value="1"/>
</dbReference>
<feature type="transmembrane region" description="Helical" evidence="5">
    <location>
        <begin position="343"/>
        <end position="365"/>
    </location>
</feature>
<keyword evidence="2 5" id="KW-0812">Transmembrane</keyword>
<feature type="transmembrane region" description="Helical" evidence="5">
    <location>
        <begin position="111"/>
        <end position="132"/>
    </location>
</feature>
<proteinExistence type="predicted"/>
<keyword evidence="4 5" id="KW-0472">Membrane</keyword>
<dbReference type="PANTHER" id="PTHR23508:SF10">
    <property type="entry name" value="CARBOXYLIC ACID TRANSPORTER PROTEIN HOMOLOG"/>
    <property type="match status" value="1"/>
</dbReference>
<dbReference type="EMBL" id="CP016268">
    <property type="protein sequence ID" value="ANO52127.1"/>
    <property type="molecule type" value="Genomic_DNA"/>
</dbReference>
<name>A0A193LHZ9_9GAMM</name>
<feature type="transmembrane region" description="Helical" evidence="5">
    <location>
        <begin position="406"/>
        <end position="426"/>
    </location>
</feature>
<organism evidence="7 8">
    <name type="scientific">Woeseia oceani</name>
    <dbReference type="NCBI Taxonomy" id="1548547"/>
    <lineage>
        <taxon>Bacteria</taxon>
        <taxon>Pseudomonadati</taxon>
        <taxon>Pseudomonadota</taxon>
        <taxon>Gammaproteobacteria</taxon>
        <taxon>Woeseiales</taxon>
        <taxon>Woeseiaceae</taxon>
        <taxon>Woeseia</taxon>
    </lineage>
</organism>
<comment type="subcellular location">
    <subcellularLocation>
        <location evidence="1">Membrane</location>
        <topology evidence="1">Multi-pass membrane protein</topology>
    </subcellularLocation>
</comment>
<dbReference type="Gene3D" id="1.20.1250.20">
    <property type="entry name" value="MFS general substrate transporter like domains"/>
    <property type="match status" value="1"/>
</dbReference>
<accession>A0A193LHZ9</accession>
<evidence type="ECO:0000259" key="6">
    <source>
        <dbReference type="PROSITE" id="PS50850"/>
    </source>
</evidence>
<feature type="transmembrane region" description="Helical" evidence="5">
    <location>
        <begin position="318"/>
        <end position="337"/>
    </location>
</feature>
<dbReference type="InterPro" id="IPR005829">
    <property type="entry name" value="Sugar_transporter_CS"/>
</dbReference>
<feature type="transmembrane region" description="Helical" evidence="5">
    <location>
        <begin position="175"/>
        <end position="195"/>
    </location>
</feature>
<evidence type="ECO:0000256" key="2">
    <source>
        <dbReference type="ARBA" id="ARBA00022692"/>
    </source>
</evidence>
<dbReference type="GO" id="GO:0046943">
    <property type="term" value="F:carboxylic acid transmembrane transporter activity"/>
    <property type="evidence" value="ECO:0007669"/>
    <property type="project" value="TreeGrafter"/>
</dbReference>
<dbReference type="InterPro" id="IPR020846">
    <property type="entry name" value="MFS_dom"/>
</dbReference>
<evidence type="ECO:0000313" key="7">
    <source>
        <dbReference type="EMBL" id="ANO52127.1"/>
    </source>
</evidence>
<dbReference type="GO" id="GO:0005886">
    <property type="term" value="C:plasma membrane"/>
    <property type="evidence" value="ECO:0007669"/>
    <property type="project" value="TreeGrafter"/>
</dbReference>
<feature type="transmembrane region" description="Helical" evidence="5">
    <location>
        <begin position="377"/>
        <end position="400"/>
    </location>
</feature>
<sequence length="430" mass="45160">MSSDSRDILATAPMKPMQWVIVIVCILLTALDGFDVLSISFASPGIADEWGINRAALGIVLSMELIGMAIGSMIFGSIADSIGRRPTVFVALSLMTIGMYLASTANSVEILSLYRLLTGLGIGAMLATASALTAEFSNTRRRNLAVVLMAGGYPVGVIIGGMVATSLLADYGWRSVFLLGAGGTAAFFPIVWFFLPESVAYLAERQPSGALRKINKTLHRLGHPGIDSLPELRPQRAVLSVKELFTPRLRRTTVLLTGAYFFHITTFYFILKWIPKIVVDMGFDASMAGGVLVWANVGGLAGALLIGLLSLRYRIQGLIVVALLSGAAGVVWFGFGQSDLMELSMVAAFAGFFTNAGVVGMYAIFAQKFPTDVRAGGTGFAIGVGRGGSVLGPMLAGFLFAAGAGLPVVATVMASGSVVAAALLLLTSRE</sequence>
<feature type="transmembrane region" description="Helical" evidence="5">
    <location>
        <begin position="144"/>
        <end position="169"/>
    </location>
</feature>
<feature type="transmembrane region" description="Helical" evidence="5">
    <location>
        <begin position="55"/>
        <end position="75"/>
    </location>
</feature>
<dbReference type="InterPro" id="IPR011701">
    <property type="entry name" value="MFS"/>
</dbReference>
<reference evidence="7 8" key="1">
    <citation type="submission" date="2016-06" db="EMBL/GenBank/DDBJ databases">
        <title>Complete genome sequence of a deep-branching marine Gamma Proteobacterium Woeseia oceani type strain XK5.</title>
        <authorList>
            <person name="Mu D."/>
            <person name="Du Z."/>
        </authorList>
    </citation>
    <scope>NUCLEOTIDE SEQUENCE [LARGE SCALE GENOMIC DNA]</scope>
    <source>
        <strain evidence="7 8">XK5</strain>
    </source>
</reference>
<dbReference type="SUPFAM" id="SSF103473">
    <property type="entry name" value="MFS general substrate transporter"/>
    <property type="match status" value="1"/>
</dbReference>
<protein>
    <submittedName>
        <fullName evidence="7">MFS transporter</fullName>
    </submittedName>
</protein>
<feature type="transmembrane region" description="Helical" evidence="5">
    <location>
        <begin position="291"/>
        <end position="311"/>
    </location>
</feature>
<feature type="transmembrane region" description="Helical" evidence="5">
    <location>
        <begin position="252"/>
        <end position="271"/>
    </location>
</feature>
<dbReference type="PANTHER" id="PTHR23508">
    <property type="entry name" value="CARBOXYLIC ACID TRANSPORTER PROTEIN HOMOLOG"/>
    <property type="match status" value="1"/>
</dbReference>
<keyword evidence="8" id="KW-1185">Reference proteome</keyword>
<dbReference type="KEGG" id="woc:BA177_13810"/>
<feature type="domain" description="Major facilitator superfamily (MFS) profile" evidence="6">
    <location>
        <begin position="21"/>
        <end position="430"/>
    </location>
</feature>
<evidence type="ECO:0000256" key="1">
    <source>
        <dbReference type="ARBA" id="ARBA00004141"/>
    </source>
</evidence>
<dbReference type="InterPro" id="IPR036259">
    <property type="entry name" value="MFS_trans_sf"/>
</dbReference>
<evidence type="ECO:0000256" key="5">
    <source>
        <dbReference type="SAM" id="Phobius"/>
    </source>
</evidence>